<dbReference type="Gene3D" id="3.30.1360.180">
    <property type="match status" value="1"/>
</dbReference>
<dbReference type="InterPro" id="IPR017850">
    <property type="entry name" value="Alkaline_phosphatase_core_sf"/>
</dbReference>
<dbReference type="RefSeq" id="WP_094472619.1">
    <property type="nucleotide sequence ID" value="NZ_NOXT01000071.1"/>
</dbReference>
<dbReference type="OrthoDB" id="9771966at2"/>
<dbReference type="PANTHER" id="PTHR10151">
    <property type="entry name" value="ECTONUCLEOTIDE PYROPHOSPHATASE/PHOSPHODIESTERASE"/>
    <property type="match status" value="1"/>
</dbReference>
<dbReference type="SUPFAM" id="SSF53649">
    <property type="entry name" value="Alkaline phosphatase-like"/>
    <property type="match status" value="1"/>
</dbReference>
<accession>A0A255YXT0</accession>
<dbReference type="Proteomes" id="UP000216991">
    <property type="component" value="Unassembled WGS sequence"/>
</dbReference>
<name>A0A255YXT0_9SPHN</name>
<dbReference type="PANTHER" id="PTHR10151:SF120">
    <property type="entry name" value="BIS(5'-ADENOSYL)-TRIPHOSPHATASE"/>
    <property type="match status" value="1"/>
</dbReference>
<evidence type="ECO:0000313" key="2">
    <source>
        <dbReference type="EMBL" id="OYQ34043.1"/>
    </source>
</evidence>
<dbReference type="PROSITE" id="PS51257">
    <property type="entry name" value="PROKAR_LIPOPROTEIN"/>
    <property type="match status" value="1"/>
</dbReference>
<organism evidence="2 3">
    <name type="scientific">Sandarakinorhabdus cyanobacteriorum</name>
    <dbReference type="NCBI Taxonomy" id="1981098"/>
    <lineage>
        <taxon>Bacteria</taxon>
        <taxon>Pseudomonadati</taxon>
        <taxon>Pseudomonadota</taxon>
        <taxon>Alphaproteobacteria</taxon>
        <taxon>Sphingomonadales</taxon>
        <taxon>Sphingosinicellaceae</taxon>
        <taxon>Sandarakinorhabdus</taxon>
    </lineage>
</organism>
<dbReference type="EMBL" id="NOXT01000071">
    <property type="protein sequence ID" value="OYQ34043.1"/>
    <property type="molecule type" value="Genomic_DNA"/>
</dbReference>
<protein>
    <submittedName>
        <fullName evidence="2">Alkaline phosphatase family protein</fullName>
    </submittedName>
</protein>
<dbReference type="Gene3D" id="3.40.720.10">
    <property type="entry name" value="Alkaline Phosphatase, subunit A"/>
    <property type="match status" value="1"/>
</dbReference>
<reference evidence="2 3" key="1">
    <citation type="submission" date="2017-07" db="EMBL/GenBank/DDBJ databases">
        <title>Sandarakinorhabdus cyanobacteriorum sp. nov., a novel bacterium isolated from cyanobacterial aggregates in a eutrophic lake.</title>
        <authorList>
            <person name="Cai H."/>
        </authorList>
    </citation>
    <scope>NUCLEOTIDE SEQUENCE [LARGE SCALE GENOMIC DNA]</scope>
    <source>
        <strain evidence="2 3">TH057</strain>
    </source>
</reference>
<dbReference type="AlphaFoldDB" id="A0A255YXT0"/>
<comment type="caution">
    <text evidence="2">The sequence shown here is derived from an EMBL/GenBank/DDBJ whole genome shotgun (WGS) entry which is preliminary data.</text>
</comment>
<keyword evidence="1" id="KW-0732">Signal</keyword>
<evidence type="ECO:0000313" key="3">
    <source>
        <dbReference type="Proteomes" id="UP000216991"/>
    </source>
</evidence>
<feature type="chain" id="PRO_5013304865" evidence="1">
    <location>
        <begin position="23"/>
        <end position="407"/>
    </location>
</feature>
<gene>
    <name evidence="2" type="ORF">CHU93_02525</name>
</gene>
<proteinExistence type="predicted"/>
<sequence>MFRLLPILFALLLAACQAPPPAVTVPPPQPGAPVILISVDGLRADYLRRGITPTISALAARGVTTAAMRPSFPSLTFPNHYTLVTGLRPDRHGIVNNNMDDPALGRFALSLRNAVEDGRWWADGEPVWVTAERAGLATATMFWPGSEAAIRGVRPGRWLPFDGKMSNRDRVAQLLAWLDASPRPRFLTLYFDTVDHGGHEFGPDSPEVNKAVAEVDARIADLLAGLKARGIDANIILVADHGMAPVSAERRILLDALIDPAAVRFVAGGALAAMDPMPGREAEVRAALLRPHPQMACHDKGDVPAALHYGRHRRVPALVCIAESGWMIWLSAPTPEQAAKPLGGMHGYDPAHPDMAASFVAAGPAFRSGVVLPPFDNVHVHPLLLRLLGLPPMQTDGDAAVLAPALR</sequence>
<feature type="signal peptide" evidence="1">
    <location>
        <begin position="1"/>
        <end position="22"/>
    </location>
</feature>
<dbReference type="GO" id="GO:0016787">
    <property type="term" value="F:hydrolase activity"/>
    <property type="evidence" value="ECO:0007669"/>
    <property type="project" value="UniProtKB-ARBA"/>
</dbReference>
<dbReference type="Pfam" id="PF01663">
    <property type="entry name" value="Phosphodiest"/>
    <property type="match status" value="1"/>
</dbReference>
<evidence type="ECO:0000256" key="1">
    <source>
        <dbReference type="SAM" id="SignalP"/>
    </source>
</evidence>
<dbReference type="CDD" id="cd16018">
    <property type="entry name" value="Enpp"/>
    <property type="match status" value="1"/>
</dbReference>
<dbReference type="InterPro" id="IPR002591">
    <property type="entry name" value="Phosphodiest/P_Trfase"/>
</dbReference>
<keyword evidence="3" id="KW-1185">Reference proteome</keyword>